<accession>A0ABR8KHB9</accession>
<organism evidence="3 4">
    <name type="scientific">Nostoc paludosum FACHB-159</name>
    <dbReference type="NCBI Taxonomy" id="2692908"/>
    <lineage>
        <taxon>Bacteria</taxon>
        <taxon>Bacillati</taxon>
        <taxon>Cyanobacteriota</taxon>
        <taxon>Cyanophyceae</taxon>
        <taxon>Nostocales</taxon>
        <taxon>Nostocaceae</taxon>
        <taxon>Nostoc</taxon>
    </lineage>
</organism>
<dbReference type="InterPro" id="IPR001789">
    <property type="entry name" value="Sig_transdc_resp-reg_receiver"/>
</dbReference>
<feature type="domain" description="Response regulatory" evidence="2">
    <location>
        <begin position="11"/>
        <end position="74"/>
    </location>
</feature>
<proteinExistence type="predicted"/>
<evidence type="ECO:0000256" key="1">
    <source>
        <dbReference type="PROSITE-ProRule" id="PRU00169"/>
    </source>
</evidence>
<dbReference type="Pfam" id="PF00072">
    <property type="entry name" value="Response_reg"/>
    <property type="match status" value="1"/>
</dbReference>
<keyword evidence="1" id="KW-0597">Phosphoprotein</keyword>
<dbReference type="PANTHER" id="PTHR42872:SF6">
    <property type="entry name" value="PROTEIN-GLUTAMATE METHYLESTERASE_PROTEIN-GLUTAMINE GLUTAMINASE"/>
    <property type="match status" value="1"/>
</dbReference>
<dbReference type="Proteomes" id="UP000637383">
    <property type="component" value="Unassembled WGS sequence"/>
</dbReference>
<dbReference type="PANTHER" id="PTHR42872">
    <property type="entry name" value="PROTEIN-GLUTAMATE METHYLESTERASE/PROTEIN-GLUTAMINE GLUTAMINASE"/>
    <property type="match status" value="1"/>
</dbReference>
<dbReference type="EMBL" id="JACJTU010000062">
    <property type="protein sequence ID" value="MBD2738935.1"/>
    <property type="molecule type" value="Genomic_DNA"/>
</dbReference>
<dbReference type="Gene3D" id="3.40.50.2300">
    <property type="match status" value="1"/>
</dbReference>
<dbReference type="SUPFAM" id="SSF52172">
    <property type="entry name" value="CheY-like"/>
    <property type="match status" value="1"/>
</dbReference>
<reference evidence="3 4" key="1">
    <citation type="journal article" date="2020" name="ISME J.">
        <title>Comparative genomics reveals insights into cyanobacterial evolution and habitat adaptation.</title>
        <authorList>
            <person name="Chen M.Y."/>
            <person name="Teng W.K."/>
            <person name="Zhao L."/>
            <person name="Hu C.X."/>
            <person name="Zhou Y.K."/>
            <person name="Han B.P."/>
            <person name="Song L.R."/>
            <person name="Shu W.S."/>
        </authorList>
    </citation>
    <scope>NUCLEOTIDE SEQUENCE [LARGE SCALE GENOMIC DNA]</scope>
    <source>
        <strain evidence="3 4">FACHB-159</strain>
    </source>
</reference>
<evidence type="ECO:0000313" key="3">
    <source>
        <dbReference type="EMBL" id="MBD2738935.1"/>
    </source>
</evidence>
<sequence>MSEELKRLMLRILIVEDDPMMRIGLKHTLSTYPQLEIVDIAEDGYLGVEAAIALQPDVVVMDVGMPHMCNDLQY</sequence>
<feature type="modified residue" description="4-aspartylphosphate" evidence="1">
    <location>
        <position position="62"/>
    </location>
</feature>
<keyword evidence="4" id="KW-1185">Reference proteome</keyword>
<evidence type="ECO:0000259" key="2">
    <source>
        <dbReference type="PROSITE" id="PS50110"/>
    </source>
</evidence>
<dbReference type="InterPro" id="IPR011006">
    <property type="entry name" value="CheY-like_superfamily"/>
</dbReference>
<evidence type="ECO:0000313" key="4">
    <source>
        <dbReference type="Proteomes" id="UP000637383"/>
    </source>
</evidence>
<dbReference type="PROSITE" id="PS50110">
    <property type="entry name" value="RESPONSE_REGULATORY"/>
    <property type="match status" value="1"/>
</dbReference>
<protein>
    <submittedName>
        <fullName evidence="3">Response regulator</fullName>
    </submittedName>
</protein>
<name>A0ABR8KHB9_9NOSO</name>
<comment type="caution">
    <text evidence="3">The sequence shown here is derived from an EMBL/GenBank/DDBJ whole genome shotgun (WGS) entry which is preliminary data.</text>
</comment>
<gene>
    <name evidence="3" type="ORF">H6H03_34570</name>
</gene>